<reference evidence="14 15" key="1">
    <citation type="submission" date="2021-06" db="EMBL/GenBank/DDBJ databases">
        <title>Whole genome sequences of Flavobacterium sp. KK2020170 and assembly.</title>
        <authorList>
            <person name="Kitahara K."/>
            <person name="Miyoshi S."/>
            <person name="Uesaka K."/>
        </authorList>
    </citation>
    <scope>NUCLEOTIDE SEQUENCE [LARGE SCALE GENOMIC DNA]</scope>
    <source>
        <strain evidence="14 15">KK2020170</strain>
    </source>
</reference>
<evidence type="ECO:0000256" key="3">
    <source>
        <dbReference type="ARBA" id="ARBA00022452"/>
    </source>
</evidence>
<keyword evidence="4 10" id="KW-0812">Transmembrane</keyword>
<evidence type="ECO:0000256" key="10">
    <source>
        <dbReference type="PROSITE-ProRule" id="PRU01360"/>
    </source>
</evidence>
<sequence length="635" mass="72077">MLTGVLSFAQEKDSLQIHELNEVVVSDTKFEQSKEKSGKIIDVITAEDLKAKQGQNLSSILSQVAGIEINGNQSANSKNQGVYIRGGRNRQVAIYIDGVPVVDASGINLEYDLRLIPVEQIEKIEVLKGSSSVLYGTGAATGVINITLKNSVEKNISGNAYWNVGTQNDSEKKDIDLNSFSQGFSVNGKIKKFSYLTSLNSTETKGFSEAEGEDYEEDMFSRINVLQKLGFQWNDKLSFNLFGNYDAIRNTFDNSYSGPLTSSDDLNNKSFSEQFRLGLQSIYKYKNGEFNLNLNGGTIEREVFLTNTWAGGIDNYNYSSRNANLDVVNKYNISKDFYVVTGLQVQYFDMEQIDAYTDLNNEMAKFNIFDPYATLIYNSKNGFNVNIGGRLNNHSDYGSHFVYNVNPSYNFKNIPLKVLVSYSTAYITPSLYQLFGPYGNEELKPEENATAEFGFEASLLNKKIILNAVGFYRQEQNKVDFFTDTTTWMSYYDNFDNEINAKGIETNITLDITEKIISKANYTFTQVEEQFSRYIPKHKVNVNLQYNASDRFNVSLDYQYLSERNDAYFDSFTFTTENVELDSCSIFNANLNYQLIKSRLSVFTSITNIFNEYFQETIGYNARGRNYKLGLNLTF</sequence>
<evidence type="ECO:0000256" key="7">
    <source>
        <dbReference type="ARBA" id="ARBA00023136"/>
    </source>
</evidence>
<dbReference type="InterPro" id="IPR000531">
    <property type="entry name" value="Beta-barrel_TonB"/>
</dbReference>
<evidence type="ECO:0000256" key="6">
    <source>
        <dbReference type="ARBA" id="ARBA00023077"/>
    </source>
</evidence>
<keyword evidence="3 10" id="KW-1134">Transmembrane beta strand</keyword>
<accession>A0ABN6I1D2</accession>
<dbReference type="Pfam" id="PF07715">
    <property type="entry name" value="Plug"/>
    <property type="match status" value="1"/>
</dbReference>
<dbReference type="PANTHER" id="PTHR30069">
    <property type="entry name" value="TONB-DEPENDENT OUTER MEMBRANE RECEPTOR"/>
    <property type="match status" value="1"/>
</dbReference>
<dbReference type="CDD" id="cd01347">
    <property type="entry name" value="ligand_gated_channel"/>
    <property type="match status" value="1"/>
</dbReference>
<dbReference type="PROSITE" id="PS52016">
    <property type="entry name" value="TONB_DEPENDENT_REC_3"/>
    <property type="match status" value="1"/>
</dbReference>
<keyword evidence="5" id="KW-0732">Signal</keyword>
<gene>
    <name evidence="14" type="primary">iroN</name>
    <name evidence="14" type="ORF">KK2020170_25030</name>
</gene>
<keyword evidence="6 11" id="KW-0798">TonB box</keyword>
<dbReference type="SUPFAM" id="SSF56935">
    <property type="entry name" value="Porins"/>
    <property type="match status" value="1"/>
</dbReference>
<evidence type="ECO:0000259" key="13">
    <source>
        <dbReference type="Pfam" id="PF07715"/>
    </source>
</evidence>
<dbReference type="InterPro" id="IPR036942">
    <property type="entry name" value="Beta-barrel_TonB_sf"/>
</dbReference>
<dbReference type="EMBL" id="AP024749">
    <property type="protein sequence ID" value="BCY29635.1"/>
    <property type="molecule type" value="Genomic_DNA"/>
</dbReference>
<keyword evidence="15" id="KW-1185">Reference proteome</keyword>
<evidence type="ECO:0000256" key="8">
    <source>
        <dbReference type="ARBA" id="ARBA00023170"/>
    </source>
</evidence>
<dbReference type="PANTHER" id="PTHR30069:SF29">
    <property type="entry name" value="HEMOGLOBIN AND HEMOGLOBIN-HAPTOGLOBIN-BINDING PROTEIN 1-RELATED"/>
    <property type="match status" value="1"/>
</dbReference>
<evidence type="ECO:0000256" key="2">
    <source>
        <dbReference type="ARBA" id="ARBA00022448"/>
    </source>
</evidence>
<dbReference type="Proteomes" id="UP000825258">
    <property type="component" value="Chromosome"/>
</dbReference>
<keyword evidence="9 10" id="KW-0998">Cell outer membrane</keyword>
<feature type="domain" description="TonB-dependent receptor plug" evidence="13">
    <location>
        <begin position="34"/>
        <end position="143"/>
    </location>
</feature>
<dbReference type="InterPro" id="IPR037066">
    <property type="entry name" value="Plug_dom_sf"/>
</dbReference>
<dbReference type="Gene3D" id="2.40.170.20">
    <property type="entry name" value="TonB-dependent receptor, beta-barrel domain"/>
    <property type="match status" value="1"/>
</dbReference>
<dbReference type="InterPro" id="IPR012910">
    <property type="entry name" value="Plug_dom"/>
</dbReference>
<comment type="similarity">
    <text evidence="10 11">Belongs to the TonB-dependent receptor family.</text>
</comment>
<protein>
    <submittedName>
        <fullName evidence="14">Outer membrane receptor FepA</fullName>
    </submittedName>
</protein>
<keyword evidence="7 10" id="KW-0472">Membrane</keyword>
<name>A0ABN6I1D2_9FLAO</name>
<evidence type="ECO:0000313" key="14">
    <source>
        <dbReference type="EMBL" id="BCY29635.1"/>
    </source>
</evidence>
<evidence type="ECO:0000256" key="4">
    <source>
        <dbReference type="ARBA" id="ARBA00022692"/>
    </source>
</evidence>
<feature type="domain" description="TonB-dependent receptor-like beta-barrel" evidence="12">
    <location>
        <begin position="167"/>
        <end position="609"/>
    </location>
</feature>
<organism evidence="14 15">
    <name type="scientific">Flavobacterium okayamense</name>
    <dbReference type="NCBI Taxonomy" id="2830782"/>
    <lineage>
        <taxon>Bacteria</taxon>
        <taxon>Pseudomonadati</taxon>
        <taxon>Bacteroidota</taxon>
        <taxon>Flavobacteriia</taxon>
        <taxon>Flavobacteriales</taxon>
        <taxon>Flavobacteriaceae</taxon>
        <taxon>Flavobacterium</taxon>
    </lineage>
</organism>
<evidence type="ECO:0000256" key="11">
    <source>
        <dbReference type="RuleBase" id="RU003357"/>
    </source>
</evidence>
<evidence type="ECO:0000256" key="5">
    <source>
        <dbReference type="ARBA" id="ARBA00022729"/>
    </source>
</evidence>
<keyword evidence="2 10" id="KW-0813">Transport</keyword>
<keyword evidence="8 14" id="KW-0675">Receptor</keyword>
<evidence type="ECO:0000313" key="15">
    <source>
        <dbReference type="Proteomes" id="UP000825258"/>
    </source>
</evidence>
<evidence type="ECO:0000256" key="1">
    <source>
        <dbReference type="ARBA" id="ARBA00004571"/>
    </source>
</evidence>
<proteinExistence type="inferred from homology"/>
<comment type="subcellular location">
    <subcellularLocation>
        <location evidence="1 10">Cell outer membrane</location>
        <topology evidence="1 10">Multi-pass membrane protein</topology>
    </subcellularLocation>
</comment>
<dbReference type="Pfam" id="PF00593">
    <property type="entry name" value="TonB_dep_Rec_b-barrel"/>
    <property type="match status" value="1"/>
</dbReference>
<evidence type="ECO:0000256" key="9">
    <source>
        <dbReference type="ARBA" id="ARBA00023237"/>
    </source>
</evidence>
<dbReference type="Gene3D" id="2.170.130.10">
    <property type="entry name" value="TonB-dependent receptor, plug domain"/>
    <property type="match status" value="1"/>
</dbReference>
<evidence type="ECO:0000259" key="12">
    <source>
        <dbReference type="Pfam" id="PF00593"/>
    </source>
</evidence>
<dbReference type="InterPro" id="IPR039426">
    <property type="entry name" value="TonB-dep_rcpt-like"/>
</dbReference>